<evidence type="ECO:0000313" key="1">
    <source>
        <dbReference type="EMBL" id="KAK9755028.1"/>
    </source>
</evidence>
<gene>
    <name evidence="1" type="ORF">QE152_g882</name>
</gene>
<evidence type="ECO:0008006" key="3">
    <source>
        <dbReference type="Google" id="ProtNLM"/>
    </source>
</evidence>
<dbReference type="Proteomes" id="UP001458880">
    <property type="component" value="Unassembled WGS sequence"/>
</dbReference>
<dbReference type="EMBL" id="JASPKY010000004">
    <property type="protein sequence ID" value="KAK9755028.1"/>
    <property type="molecule type" value="Genomic_DNA"/>
</dbReference>
<name>A0AAW1NCS0_POPJA</name>
<comment type="caution">
    <text evidence="1">The sequence shown here is derived from an EMBL/GenBank/DDBJ whole genome shotgun (WGS) entry which is preliminary data.</text>
</comment>
<accession>A0AAW1NCS0</accession>
<reference evidence="1 2" key="1">
    <citation type="journal article" date="2024" name="BMC Genomics">
        <title>De novo assembly and annotation of Popillia japonica's genome with initial clues to its potential as an invasive pest.</title>
        <authorList>
            <person name="Cucini C."/>
            <person name="Boschi S."/>
            <person name="Funari R."/>
            <person name="Cardaioli E."/>
            <person name="Iannotti N."/>
            <person name="Marturano G."/>
            <person name="Paoli F."/>
            <person name="Bruttini M."/>
            <person name="Carapelli A."/>
            <person name="Frati F."/>
            <person name="Nardi F."/>
        </authorList>
    </citation>
    <scope>NUCLEOTIDE SEQUENCE [LARGE SCALE GENOMIC DNA]</scope>
    <source>
        <strain evidence="1">DMR45628</strain>
    </source>
</reference>
<evidence type="ECO:0000313" key="2">
    <source>
        <dbReference type="Proteomes" id="UP001458880"/>
    </source>
</evidence>
<proteinExistence type="predicted"/>
<organism evidence="1 2">
    <name type="scientific">Popillia japonica</name>
    <name type="common">Japanese beetle</name>
    <dbReference type="NCBI Taxonomy" id="7064"/>
    <lineage>
        <taxon>Eukaryota</taxon>
        <taxon>Metazoa</taxon>
        <taxon>Ecdysozoa</taxon>
        <taxon>Arthropoda</taxon>
        <taxon>Hexapoda</taxon>
        <taxon>Insecta</taxon>
        <taxon>Pterygota</taxon>
        <taxon>Neoptera</taxon>
        <taxon>Endopterygota</taxon>
        <taxon>Coleoptera</taxon>
        <taxon>Polyphaga</taxon>
        <taxon>Scarabaeiformia</taxon>
        <taxon>Scarabaeidae</taxon>
        <taxon>Rutelinae</taxon>
        <taxon>Popillia</taxon>
    </lineage>
</organism>
<keyword evidence="2" id="KW-1185">Reference proteome</keyword>
<protein>
    <recommendedName>
        <fullName evidence="3">Secreted protein</fullName>
    </recommendedName>
</protein>
<sequence>MVLFTATTATCVRYTCVCVCDARDAGSNCIRVFVCATHETPVRTALTAGWTASVAIPTQAPFRASCVCELSSSSFADGDCPRLVQTYGGRHALRTPFARFPSRVDDVRMDSKEEDVIEFGRIANFGDNEVGLLESG</sequence>
<dbReference type="AlphaFoldDB" id="A0AAW1NCS0"/>